<dbReference type="PANTHER" id="PTHR31851">
    <property type="entry name" value="FE(2+)/MN(2+) TRANSPORTER PCL1"/>
    <property type="match status" value="1"/>
</dbReference>
<evidence type="ECO:0000256" key="1">
    <source>
        <dbReference type="ARBA" id="ARBA00004127"/>
    </source>
</evidence>
<comment type="subcellular location">
    <subcellularLocation>
        <location evidence="1">Endomembrane system</location>
        <topology evidence="1">Multi-pass membrane protein</topology>
    </subcellularLocation>
</comment>
<evidence type="ECO:0000256" key="5">
    <source>
        <dbReference type="SAM" id="Phobius"/>
    </source>
</evidence>
<dbReference type="RefSeq" id="WP_047221428.1">
    <property type="nucleotide sequence ID" value="NZ_JWIO01000002.1"/>
</dbReference>
<dbReference type="Pfam" id="PF01988">
    <property type="entry name" value="VIT1"/>
    <property type="match status" value="1"/>
</dbReference>
<name>A0ABR5F866_9ACTN</name>
<evidence type="ECO:0000256" key="3">
    <source>
        <dbReference type="ARBA" id="ARBA00022989"/>
    </source>
</evidence>
<dbReference type="Proteomes" id="UP000035425">
    <property type="component" value="Unassembled WGS sequence"/>
</dbReference>
<accession>A0ABR5F866</accession>
<comment type="caution">
    <text evidence="6">The sequence shown here is derived from an EMBL/GenBank/DDBJ whole genome shotgun (WGS) entry which is preliminary data.</text>
</comment>
<feature type="transmembrane region" description="Helical" evidence="5">
    <location>
        <begin position="149"/>
        <end position="171"/>
    </location>
</feature>
<keyword evidence="2 5" id="KW-0812">Transmembrane</keyword>
<evidence type="ECO:0000256" key="2">
    <source>
        <dbReference type="ARBA" id="ARBA00022692"/>
    </source>
</evidence>
<proteinExistence type="predicted"/>
<organism evidence="6 7">
    <name type="scientific">Protofrankia coriariae</name>
    <dbReference type="NCBI Taxonomy" id="1562887"/>
    <lineage>
        <taxon>Bacteria</taxon>
        <taxon>Bacillati</taxon>
        <taxon>Actinomycetota</taxon>
        <taxon>Actinomycetes</taxon>
        <taxon>Frankiales</taxon>
        <taxon>Frankiaceae</taxon>
        <taxon>Protofrankia</taxon>
    </lineage>
</organism>
<evidence type="ECO:0000313" key="7">
    <source>
        <dbReference type="Proteomes" id="UP000035425"/>
    </source>
</evidence>
<dbReference type="InterPro" id="IPR008217">
    <property type="entry name" value="Ccc1_fam"/>
</dbReference>
<feature type="transmembrane region" description="Helical" evidence="5">
    <location>
        <begin position="210"/>
        <end position="232"/>
    </location>
</feature>
<sequence>MARSGHEERHHGGRLGWLRAAVLGADDGLVSTASLMLGVAVSSASRTAVLTAGLAGLVAGAASMAAGEFVSVSSQKDAEREDLSVEAAELASDPDAELEELTGIYIQRGLSPRLAREVAVEFSRTDPLAAHARDELGQSPQSAARPGQAAAASALSFALGAALPLVALLAGSDTARTVLLIVITEVGLALLGAIGAALGGARRTRAAIRVVLGGSAAMAVTAAVGALVGTAVG</sequence>
<evidence type="ECO:0000256" key="4">
    <source>
        <dbReference type="ARBA" id="ARBA00023136"/>
    </source>
</evidence>
<feature type="transmembrane region" description="Helical" evidence="5">
    <location>
        <begin position="177"/>
        <end position="198"/>
    </location>
</feature>
<keyword evidence="4 5" id="KW-0472">Membrane</keyword>
<evidence type="ECO:0000313" key="6">
    <source>
        <dbReference type="EMBL" id="KLL12924.1"/>
    </source>
</evidence>
<keyword evidence="7" id="KW-1185">Reference proteome</keyword>
<dbReference type="EMBL" id="JWIO01000002">
    <property type="protein sequence ID" value="KLL12924.1"/>
    <property type="molecule type" value="Genomic_DNA"/>
</dbReference>
<keyword evidence="3 5" id="KW-1133">Transmembrane helix</keyword>
<reference evidence="6 7" key="1">
    <citation type="submission" date="2014-12" db="EMBL/GenBank/DDBJ databases">
        <title>Frankia sp. BMG5.1 draft genome.</title>
        <authorList>
            <person name="Gtari M."/>
            <person name="Ghodhbane-Gtari F."/>
            <person name="Nouioui I."/>
            <person name="Ktari A."/>
            <person name="Hezbri K."/>
            <person name="Mimouni W."/>
            <person name="Sbissi I."/>
            <person name="Ayari A."/>
            <person name="Yamanaka T."/>
            <person name="Normand P."/>
            <person name="Tisa L.S."/>
            <person name="Boudabous A."/>
        </authorList>
    </citation>
    <scope>NUCLEOTIDE SEQUENCE [LARGE SCALE GENOMIC DNA]</scope>
    <source>
        <strain evidence="6 7">BMG5.1</strain>
    </source>
</reference>
<protein>
    <submittedName>
        <fullName evidence="6">Membrane protein</fullName>
    </submittedName>
</protein>
<gene>
    <name evidence="6" type="ORF">FrCorBMG51_02195</name>
</gene>